<dbReference type="Pfam" id="PF05091">
    <property type="entry name" value="eIF-3_zeta"/>
    <property type="match status" value="1"/>
</dbReference>
<organism evidence="6 7">
    <name type="scientific">Canna indica</name>
    <name type="common">Indian-shot</name>
    <dbReference type="NCBI Taxonomy" id="4628"/>
    <lineage>
        <taxon>Eukaryota</taxon>
        <taxon>Viridiplantae</taxon>
        <taxon>Streptophyta</taxon>
        <taxon>Embryophyta</taxon>
        <taxon>Tracheophyta</taxon>
        <taxon>Spermatophyta</taxon>
        <taxon>Magnoliopsida</taxon>
        <taxon>Liliopsida</taxon>
        <taxon>Zingiberales</taxon>
        <taxon>Cannaceae</taxon>
        <taxon>Canna</taxon>
    </lineage>
</organism>
<evidence type="ECO:0000256" key="4">
    <source>
        <dbReference type="ARBA" id="ARBA00022917"/>
    </source>
</evidence>
<dbReference type="PANTHER" id="PTHR12399">
    <property type="entry name" value="EUKARYOTIC TRANSLATION INITIATION FACTOR 3 SUBUNIT 7"/>
    <property type="match status" value="1"/>
</dbReference>
<dbReference type="PANTHER" id="PTHR12399:SF3">
    <property type="entry name" value="EUKARYOTIC TRANSLATION INITIATION FACTOR 3 SUBUNIT D"/>
    <property type="match status" value="1"/>
</dbReference>
<reference evidence="6 7" key="1">
    <citation type="submission" date="2023-10" db="EMBL/GenBank/DDBJ databases">
        <title>Chromosome-scale genome assembly provides insights into flower coloration mechanisms of Canna indica.</title>
        <authorList>
            <person name="Li C."/>
        </authorList>
    </citation>
    <scope>NUCLEOTIDE SEQUENCE [LARGE SCALE GENOMIC DNA]</scope>
    <source>
        <tissue evidence="6">Flower</tissue>
    </source>
</reference>
<dbReference type="GO" id="GO:0005852">
    <property type="term" value="C:eukaryotic translation initiation factor 3 complex"/>
    <property type="evidence" value="ECO:0007669"/>
    <property type="project" value="InterPro"/>
</dbReference>
<proteinExistence type="predicted"/>
<evidence type="ECO:0000313" key="6">
    <source>
        <dbReference type="EMBL" id="WOL02353.1"/>
    </source>
</evidence>
<evidence type="ECO:0000256" key="5">
    <source>
        <dbReference type="SAM" id="MobiDB-lite"/>
    </source>
</evidence>
<evidence type="ECO:0000256" key="1">
    <source>
        <dbReference type="ARBA" id="ARBA00022490"/>
    </source>
</evidence>
<dbReference type="InterPro" id="IPR007783">
    <property type="entry name" value="eIF3d"/>
</dbReference>
<dbReference type="AlphaFoldDB" id="A0AAQ3QAW4"/>
<keyword evidence="1" id="KW-0963">Cytoplasm</keyword>
<name>A0AAQ3QAW4_9LILI</name>
<dbReference type="EMBL" id="CP136892">
    <property type="protein sequence ID" value="WOL02353.1"/>
    <property type="molecule type" value="Genomic_DNA"/>
</dbReference>
<accession>A0AAQ3QAW4</accession>
<gene>
    <name evidence="6" type="ORF">Cni_G11072</name>
</gene>
<keyword evidence="4" id="KW-0648">Protein biosynthesis</keyword>
<keyword evidence="2 6" id="KW-0396">Initiation factor</keyword>
<dbReference type="GO" id="GO:0003743">
    <property type="term" value="F:translation initiation factor activity"/>
    <property type="evidence" value="ECO:0007669"/>
    <property type="project" value="UniProtKB-KW"/>
</dbReference>
<keyword evidence="3" id="KW-0694">RNA-binding</keyword>
<sequence length="128" mass="13978">MLSFSVPDSLEDLLICGVLEFYDHSFDRANPKNKRRLEHFKTRNFFKVTTTDDPVICRLVTDATAIAIDAILSALMCAPRSVYSSSSSASATCSSTNATGLSLTSSLLTRPRRSCSRTPRRASTPLGL</sequence>
<evidence type="ECO:0000256" key="2">
    <source>
        <dbReference type="ARBA" id="ARBA00022540"/>
    </source>
</evidence>
<dbReference type="Proteomes" id="UP001327560">
    <property type="component" value="Chromosome 3"/>
</dbReference>
<evidence type="ECO:0000313" key="7">
    <source>
        <dbReference type="Proteomes" id="UP001327560"/>
    </source>
</evidence>
<evidence type="ECO:0000256" key="3">
    <source>
        <dbReference type="ARBA" id="ARBA00022884"/>
    </source>
</evidence>
<dbReference type="GO" id="GO:0003723">
    <property type="term" value="F:RNA binding"/>
    <property type="evidence" value="ECO:0007669"/>
    <property type="project" value="UniProtKB-KW"/>
</dbReference>
<feature type="compositionally biased region" description="Basic residues" evidence="5">
    <location>
        <begin position="110"/>
        <end position="120"/>
    </location>
</feature>
<keyword evidence="7" id="KW-1185">Reference proteome</keyword>
<protein>
    <submittedName>
        <fullName evidence="6">Eukaryotic translation initiation factor</fullName>
    </submittedName>
</protein>
<feature type="region of interest" description="Disordered" evidence="5">
    <location>
        <begin position="109"/>
        <end position="128"/>
    </location>
</feature>